<dbReference type="Pfam" id="PF05046">
    <property type="entry name" value="Img2"/>
    <property type="match status" value="1"/>
</dbReference>
<dbReference type="PANTHER" id="PTHR13477:SF0">
    <property type="entry name" value="LARGE RIBOSOMAL SUBUNIT PROTEIN ML49"/>
    <property type="match status" value="1"/>
</dbReference>
<dbReference type="PANTHER" id="PTHR13477">
    <property type="entry name" value="MITOCHONDRIAL 39S RIBOSOMAL PROTEIN L49"/>
    <property type="match status" value="1"/>
</dbReference>
<dbReference type="Gene3D" id="3.30.780.10">
    <property type="entry name" value="SUI1-like domain"/>
    <property type="match status" value="1"/>
</dbReference>
<dbReference type="GO" id="GO:1990904">
    <property type="term" value="C:ribonucleoprotein complex"/>
    <property type="evidence" value="ECO:0007669"/>
    <property type="project" value="UniProtKB-KW"/>
</dbReference>
<proteinExistence type="inferred from homology"/>
<keyword evidence="3" id="KW-0689">Ribosomal protein</keyword>
<dbReference type="AlphaFoldDB" id="A0ABD3WHF1"/>
<evidence type="ECO:0000256" key="5">
    <source>
        <dbReference type="ARBA" id="ARBA00023274"/>
    </source>
</evidence>
<accession>A0ABD3WHF1</accession>
<dbReference type="GO" id="GO:0005739">
    <property type="term" value="C:mitochondrion"/>
    <property type="evidence" value="ECO:0007669"/>
    <property type="project" value="UniProtKB-SubCell"/>
</dbReference>
<dbReference type="InterPro" id="IPR007740">
    <property type="entry name" value="Ribosomal_mL49"/>
</dbReference>
<dbReference type="Proteomes" id="UP001634394">
    <property type="component" value="Unassembled WGS sequence"/>
</dbReference>
<comment type="similarity">
    <text evidence="2">Belongs to the mitochondrion-specific ribosomal protein mL49 family.</text>
</comment>
<organism evidence="8 9">
    <name type="scientific">Sinanodonta woodiana</name>
    <name type="common">Chinese pond mussel</name>
    <name type="synonym">Anodonta woodiana</name>
    <dbReference type="NCBI Taxonomy" id="1069815"/>
    <lineage>
        <taxon>Eukaryota</taxon>
        <taxon>Metazoa</taxon>
        <taxon>Spiralia</taxon>
        <taxon>Lophotrochozoa</taxon>
        <taxon>Mollusca</taxon>
        <taxon>Bivalvia</taxon>
        <taxon>Autobranchia</taxon>
        <taxon>Heteroconchia</taxon>
        <taxon>Palaeoheterodonta</taxon>
        <taxon>Unionida</taxon>
        <taxon>Unionoidea</taxon>
        <taxon>Unionidae</taxon>
        <taxon>Unioninae</taxon>
        <taxon>Sinanodonta</taxon>
    </lineage>
</organism>
<dbReference type="GO" id="GO:0005840">
    <property type="term" value="C:ribosome"/>
    <property type="evidence" value="ECO:0007669"/>
    <property type="project" value="UniProtKB-KW"/>
</dbReference>
<evidence type="ECO:0000256" key="2">
    <source>
        <dbReference type="ARBA" id="ARBA00005677"/>
    </source>
</evidence>
<evidence type="ECO:0000256" key="3">
    <source>
        <dbReference type="ARBA" id="ARBA00022980"/>
    </source>
</evidence>
<dbReference type="FunFam" id="3.30.780.10:FF:000009">
    <property type="entry name" value="39S ribosomal protein L49, mitochondrial"/>
    <property type="match status" value="1"/>
</dbReference>
<evidence type="ECO:0000313" key="8">
    <source>
        <dbReference type="EMBL" id="KAL3872971.1"/>
    </source>
</evidence>
<keyword evidence="9" id="KW-1185">Reference proteome</keyword>
<evidence type="ECO:0000313" key="9">
    <source>
        <dbReference type="Proteomes" id="UP001634394"/>
    </source>
</evidence>
<keyword evidence="5" id="KW-0687">Ribonucleoprotein</keyword>
<protein>
    <recommendedName>
        <fullName evidence="6">Large ribosomal subunit protein mL49</fullName>
    </recommendedName>
    <alternativeName>
        <fullName evidence="7">39S ribosomal protein L49, mitochondrial</fullName>
    </alternativeName>
</protein>
<evidence type="ECO:0000256" key="4">
    <source>
        <dbReference type="ARBA" id="ARBA00023128"/>
    </source>
</evidence>
<comment type="subcellular location">
    <subcellularLocation>
        <location evidence="1">Mitochondrion</location>
    </subcellularLocation>
</comment>
<sequence>MAASMISVICRCGRNILRSQIKRNKFWDERALHESAVLRATDEITHKEEEYVDIEVSTEEFKYVEKLFPSKTVPEPPKHELYPTPSGWVPPAAHISTPYAVNRTKNHNLPVYLEVRVGGTRKLTLIRKIDGDIWALEADIRNFLEPITGKKCLTQVHEVSRFIRVRGNYVTEVGKFLVDKGF</sequence>
<comment type="caution">
    <text evidence="8">The sequence shown here is derived from an EMBL/GenBank/DDBJ whole genome shotgun (WGS) entry which is preliminary data.</text>
</comment>
<reference evidence="8 9" key="1">
    <citation type="submission" date="2024-11" db="EMBL/GenBank/DDBJ databases">
        <title>Chromosome-level genome assembly of the freshwater bivalve Anodonta woodiana.</title>
        <authorList>
            <person name="Chen X."/>
        </authorList>
    </citation>
    <scope>NUCLEOTIDE SEQUENCE [LARGE SCALE GENOMIC DNA]</scope>
    <source>
        <strain evidence="8">MN2024</strain>
        <tissue evidence="8">Gills</tissue>
    </source>
</reference>
<evidence type="ECO:0000256" key="6">
    <source>
        <dbReference type="ARBA" id="ARBA00035191"/>
    </source>
</evidence>
<gene>
    <name evidence="8" type="ORF">ACJMK2_036139</name>
</gene>
<evidence type="ECO:0000256" key="7">
    <source>
        <dbReference type="ARBA" id="ARBA00035545"/>
    </source>
</evidence>
<name>A0ABD3WHF1_SINWO</name>
<keyword evidence="4" id="KW-0496">Mitochondrion</keyword>
<evidence type="ECO:0000256" key="1">
    <source>
        <dbReference type="ARBA" id="ARBA00004173"/>
    </source>
</evidence>
<dbReference type="EMBL" id="JBJQND010000006">
    <property type="protein sequence ID" value="KAL3872971.1"/>
    <property type="molecule type" value="Genomic_DNA"/>
</dbReference>